<accession>A0A1I8AVI6</accession>
<feature type="transmembrane region" description="Helical" evidence="1">
    <location>
        <begin position="73"/>
        <end position="92"/>
    </location>
</feature>
<keyword evidence="1" id="KW-0472">Membrane</keyword>
<dbReference type="GO" id="GO:0016020">
    <property type="term" value="C:membrane"/>
    <property type="evidence" value="ECO:0007669"/>
    <property type="project" value="TreeGrafter"/>
</dbReference>
<feature type="transmembrane region" description="Helical" evidence="1">
    <location>
        <begin position="238"/>
        <end position="257"/>
    </location>
</feature>
<name>A0A1I8AVI6_9BILA</name>
<evidence type="ECO:0000313" key="2">
    <source>
        <dbReference type="Proteomes" id="UP000095287"/>
    </source>
</evidence>
<keyword evidence="1" id="KW-1133">Transmembrane helix</keyword>
<dbReference type="InterPro" id="IPR026620">
    <property type="entry name" value="TMEM177"/>
</dbReference>
<reference evidence="3" key="1">
    <citation type="submission" date="2016-11" db="UniProtKB">
        <authorList>
            <consortium name="WormBaseParasite"/>
        </authorList>
    </citation>
    <scope>IDENTIFICATION</scope>
</reference>
<keyword evidence="1" id="KW-0812">Transmembrane</keyword>
<evidence type="ECO:0000256" key="1">
    <source>
        <dbReference type="SAM" id="Phobius"/>
    </source>
</evidence>
<organism evidence="2 3">
    <name type="scientific">Steinernema glaseri</name>
    <dbReference type="NCBI Taxonomy" id="37863"/>
    <lineage>
        <taxon>Eukaryota</taxon>
        <taxon>Metazoa</taxon>
        <taxon>Ecdysozoa</taxon>
        <taxon>Nematoda</taxon>
        <taxon>Chromadorea</taxon>
        <taxon>Rhabditida</taxon>
        <taxon>Tylenchina</taxon>
        <taxon>Panagrolaimomorpha</taxon>
        <taxon>Strongyloidoidea</taxon>
        <taxon>Steinernematidae</taxon>
        <taxon>Steinernema</taxon>
    </lineage>
</organism>
<dbReference type="PANTHER" id="PTHR21824">
    <property type="entry name" value="TRANSMEMBRANE PROTEIN 177"/>
    <property type="match status" value="1"/>
</dbReference>
<evidence type="ECO:0000313" key="3">
    <source>
        <dbReference type="WBParaSite" id="L893_g9619.t1"/>
    </source>
</evidence>
<feature type="transmembrane region" description="Helical" evidence="1">
    <location>
        <begin position="263"/>
        <end position="285"/>
    </location>
</feature>
<keyword evidence="2" id="KW-1185">Reference proteome</keyword>
<protein>
    <submittedName>
        <fullName evidence="3">T2SSG domain-containing protein</fullName>
    </submittedName>
</protein>
<proteinExistence type="predicted"/>
<sequence length="374" mass="43520">MKPIHWAHKAYLSSMILCPLGYLFAQVVRGDLKFTKLYVNRSEQQPPEHLRELFESELQKAKTKTMLPVNMHWAHKAYLSSMILCPLGYLFVQAAKRYVKRSEQQPPEHLRELFESELQKAKTNTMLPVNVKLTLTDELEPKTYGYSLLKPGAEIQLPMRMAFRNAQEARQALDDGMGIPRYEKVNRNTRLMDAVARHMVLSPKAKRFAIQREIQRAQRYEARLPAPKFIQIFSVTKLLKPVGLWCVLVAFGYLPVISSPCPIRGACIVFVAALGLFWLCYYYILKCNSEKQLDRKVLESDLSYAEGAQEYLETSRDLGRHLRYMMGKKGEKEFDSNGNNLKTPISWYFRLSEIKKYLKDQEDDCPYEYRPNNN</sequence>
<dbReference type="Proteomes" id="UP000095287">
    <property type="component" value="Unplaced"/>
</dbReference>
<dbReference type="AlphaFoldDB" id="A0A1I8AVI6"/>
<dbReference type="WBParaSite" id="L893_g9619.t1">
    <property type="protein sequence ID" value="L893_g9619.t1"/>
    <property type="gene ID" value="L893_g9619"/>
</dbReference>
<dbReference type="PANTHER" id="PTHR21824:SF3">
    <property type="entry name" value="DUF5683 DOMAIN-CONTAINING PROTEIN"/>
    <property type="match status" value="1"/>
</dbReference>